<protein>
    <submittedName>
        <fullName evidence="2">Uncharacterized protein</fullName>
    </submittedName>
</protein>
<feature type="region of interest" description="Disordered" evidence="1">
    <location>
        <begin position="65"/>
        <end position="88"/>
    </location>
</feature>
<evidence type="ECO:0000313" key="3">
    <source>
        <dbReference type="Proteomes" id="UP000653411"/>
    </source>
</evidence>
<evidence type="ECO:0000313" key="2">
    <source>
        <dbReference type="EMBL" id="GGN04995.1"/>
    </source>
</evidence>
<organism evidence="2 3">
    <name type="scientific">Streptomyces fuscichromogenes</name>
    <dbReference type="NCBI Taxonomy" id="1324013"/>
    <lineage>
        <taxon>Bacteria</taxon>
        <taxon>Bacillati</taxon>
        <taxon>Actinomycetota</taxon>
        <taxon>Actinomycetes</taxon>
        <taxon>Kitasatosporales</taxon>
        <taxon>Streptomycetaceae</taxon>
        <taxon>Streptomyces</taxon>
    </lineage>
</organism>
<dbReference type="AlphaFoldDB" id="A0A917XBH1"/>
<dbReference type="Proteomes" id="UP000653411">
    <property type="component" value="Unassembled WGS sequence"/>
</dbReference>
<gene>
    <name evidence="2" type="ORF">GCM10011578_028580</name>
</gene>
<proteinExistence type="predicted"/>
<accession>A0A917XBH1</accession>
<evidence type="ECO:0000256" key="1">
    <source>
        <dbReference type="SAM" id="MobiDB-lite"/>
    </source>
</evidence>
<sequence length="88" mass="9603">MSLVGCFIASVDGVRVRTLSLSFPRRWRRSAYEILTRRADPGKPAAERATLLLLVSQQVSGSVVLGSGRHGGEPRATRGSLRRIHGTF</sequence>
<comment type="caution">
    <text evidence="2">The sequence shown here is derived from an EMBL/GenBank/DDBJ whole genome shotgun (WGS) entry which is preliminary data.</text>
</comment>
<reference evidence="2" key="2">
    <citation type="submission" date="2020-09" db="EMBL/GenBank/DDBJ databases">
        <authorList>
            <person name="Sun Q."/>
            <person name="Zhou Y."/>
        </authorList>
    </citation>
    <scope>NUCLEOTIDE SEQUENCE</scope>
    <source>
        <strain evidence="2">CGMCC 4.7110</strain>
    </source>
</reference>
<name>A0A917XBH1_9ACTN</name>
<keyword evidence="3" id="KW-1185">Reference proteome</keyword>
<dbReference type="EMBL" id="BMML01000005">
    <property type="protein sequence ID" value="GGN04995.1"/>
    <property type="molecule type" value="Genomic_DNA"/>
</dbReference>
<reference evidence="2" key="1">
    <citation type="journal article" date="2014" name="Int. J. Syst. Evol. Microbiol.">
        <title>Complete genome sequence of Corynebacterium casei LMG S-19264T (=DSM 44701T), isolated from a smear-ripened cheese.</title>
        <authorList>
            <consortium name="US DOE Joint Genome Institute (JGI-PGF)"/>
            <person name="Walter F."/>
            <person name="Albersmeier A."/>
            <person name="Kalinowski J."/>
            <person name="Ruckert C."/>
        </authorList>
    </citation>
    <scope>NUCLEOTIDE SEQUENCE</scope>
    <source>
        <strain evidence="2">CGMCC 4.7110</strain>
    </source>
</reference>